<dbReference type="GO" id="GO:0016799">
    <property type="term" value="F:hydrolase activity, hydrolyzing N-glycosyl compounds"/>
    <property type="evidence" value="ECO:0007669"/>
    <property type="project" value="InterPro"/>
</dbReference>
<keyword evidence="1" id="KW-0456">Lyase</keyword>
<comment type="caution">
    <text evidence="1">The sequence shown here is derived from an EMBL/GenBank/DDBJ whole genome shotgun (WGS) entry which is preliminary data.</text>
</comment>
<sequence>MIERKTGDMIIEERIRRVSEAFALLGFDGIVAFDRVEPEFRVLSTIYGRGCPKNFLYAIAICCGLCDYQLGYGGAEKYWSSLLEAYATVEPIENEKDLSELMSLFLEKPINAQSRERKKLRIRKLFERGFIRELLDNMESCLANPVSTWENLASALENPSNAKTVVFSMKVFDLANLIVSGRYLDFPQNIPIPVDFHVRNVAIASGIVDIYESDDEVREAWLRVLEELNKHINPSVNLLRIDSIVWQVGKTAYDTKFDEERTKQALLKKLTGDMGIEHWKANTICRELLIHLALLNFPTP</sequence>
<dbReference type="GO" id="GO:0006281">
    <property type="term" value="P:DNA repair"/>
    <property type="evidence" value="ECO:0007669"/>
    <property type="project" value="InterPro"/>
</dbReference>
<dbReference type="GO" id="GO:0003906">
    <property type="term" value="F:DNA-(apurinic or apyrimidinic site) endonuclease activity"/>
    <property type="evidence" value="ECO:0007669"/>
    <property type="project" value="InterPro"/>
</dbReference>
<reference evidence="1" key="1">
    <citation type="journal article" date="2020" name="mSystems">
        <title>Genome- and Community-Level Interaction Insights into Carbon Utilization and Element Cycling Functions of Hydrothermarchaeota in Hydrothermal Sediment.</title>
        <authorList>
            <person name="Zhou Z."/>
            <person name="Liu Y."/>
            <person name="Xu W."/>
            <person name="Pan J."/>
            <person name="Luo Z.H."/>
            <person name="Li M."/>
        </authorList>
    </citation>
    <scope>NUCLEOTIDE SEQUENCE [LARGE SCALE GENOMIC DNA]</scope>
    <source>
        <strain evidence="1">SpSt-754</strain>
    </source>
</reference>
<dbReference type="InterPro" id="IPR011257">
    <property type="entry name" value="DNA_glycosylase"/>
</dbReference>
<dbReference type="AlphaFoldDB" id="A0A7V3NUL3"/>
<dbReference type="InterPro" id="IPR015254">
    <property type="entry name" value="AGOG-like"/>
</dbReference>
<proteinExistence type="predicted"/>
<gene>
    <name evidence="1" type="ORF">ENV38_00395</name>
</gene>
<protein>
    <submittedName>
        <fullName evidence="1">N-glycosylase/DNA lyase</fullName>
    </submittedName>
</protein>
<accession>A0A7V3NUL3</accession>
<name>A0A7V3NUL3_UNCW3</name>
<dbReference type="Gene3D" id="1.10.1670.10">
    <property type="entry name" value="Helix-hairpin-Helix base-excision DNA repair enzymes (C-terminal)"/>
    <property type="match status" value="1"/>
</dbReference>
<dbReference type="Gene3D" id="1.10.340.30">
    <property type="entry name" value="Hypothetical protein, domain 2"/>
    <property type="match status" value="1"/>
</dbReference>
<organism evidence="1">
    <name type="scientific">candidate division WOR-3 bacterium</name>
    <dbReference type="NCBI Taxonomy" id="2052148"/>
    <lineage>
        <taxon>Bacteria</taxon>
        <taxon>Bacteria division WOR-3</taxon>
    </lineage>
</organism>
<dbReference type="SUPFAM" id="SSF48150">
    <property type="entry name" value="DNA-glycosylase"/>
    <property type="match status" value="1"/>
</dbReference>
<dbReference type="InterPro" id="IPR023170">
    <property type="entry name" value="HhH_base_excis_C"/>
</dbReference>
<dbReference type="Pfam" id="PF09171">
    <property type="entry name" value="AGOG"/>
    <property type="match status" value="1"/>
</dbReference>
<dbReference type="GO" id="GO:0016829">
    <property type="term" value="F:lyase activity"/>
    <property type="evidence" value="ECO:0007669"/>
    <property type="project" value="UniProtKB-KW"/>
</dbReference>
<evidence type="ECO:0000313" key="1">
    <source>
        <dbReference type="EMBL" id="HGB35354.1"/>
    </source>
</evidence>
<dbReference type="EMBL" id="DTGD01000016">
    <property type="protein sequence ID" value="HGB35354.1"/>
    <property type="molecule type" value="Genomic_DNA"/>
</dbReference>